<dbReference type="SMART" id="SM00267">
    <property type="entry name" value="GGDEF"/>
    <property type="match status" value="1"/>
</dbReference>
<dbReference type="GO" id="GO:0005886">
    <property type="term" value="C:plasma membrane"/>
    <property type="evidence" value="ECO:0007669"/>
    <property type="project" value="TreeGrafter"/>
</dbReference>
<name>A0A2K4X792_PSEVC</name>
<feature type="transmembrane region" description="Helical" evidence="3">
    <location>
        <begin position="12"/>
        <end position="33"/>
    </location>
</feature>
<dbReference type="Gene3D" id="3.30.70.270">
    <property type="match status" value="1"/>
</dbReference>
<reference evidence="6 7" key="2">
    <citation type="submission" date="2017-11" db="EMBL/GenBank/DDBJ databases">
        <authorList>
            <person name="Han C.G."/>
        </authorList>
    </citation>
    <scope>NUCLEOTIDE SEQUENCE [LARGE SCALE GENOMIC DNA]</scope>
    <source>
        <strain evidence="7">ATCC 43555</strain>
        <strain evidence="6">ATCC43555</strain>
    </source>
</reference>
<sequence length="302" mass="34514">MRYNLFTSHVKLTNTIILFLVIAVTICAYFGELKQWQEIAWLDIVGEGGIVLMTLSWITALLISRPPGKVTTLLVLGLGLFMFSATLDLLDEWLKQPSQLWLSWFESLPAPFGMSLTSAGLYYWHQEQFVLNRQLRRREAHLREHEKVCPITGLYRINYFHSLIQQRQSEQQAAILGIIDIRDFAKFNEQFGFSEGDRLLREISDLLVMNCRLNDVLCRYAGDCFIVLMPSTSRSQAKELLAQMKAALNHCAFKVAKSKGAQFQHILTATMAMDLEQDPVQQTSQLHQQLQQQKALVGAAVY</sequence>
<evidence type="ECO:0000313" key="7">
    <source>
        <dbReference type="Proteomes" id="UP000238288"/>
    </source>
</evidence>
<dbReference type="InterPro" id="IPR029787">
    <property type="entry name" value="Nucleotide_cyclase"/>
</dbReference>
<dbReference type="GO" id="GO:1902201">
    <property type="term" value="P:negative regulation of bacterial-type flagellum-dependent cell motility"/>
    <property type="evidence" value="ECO:0007669"/>
    <property type="project" value="TreeGrafter"/>
</dbReference>
<comment type="catalytic activity">
    <reaction evidence="2">
        <text>2 GTP = 3',3'-c-di-GMP + 2 diphosphate</text>
        <dbReference type="Rhea" id="RHEA:24898"/>
        <dbReference type="ChEBI" id="CHEBI:33019"/>
        <dbReference type="ChEBI" id="CHEBI:37565"/>
        <dbReference type="ChEBI" id="CHEBI:58805"/>
        <dbReference type="EC" id="2.7.7.65"/>
    </reaction>
</comment>
<gene>
    <name evidence="6" type="ORF">PCAR9_A20624</name>
    <name evidence="5" type="ORF">PCARR_a0724</name>
</gene>
<dbReference type="InterPro" id="IPR000160">
    <property type="entry name" value="GGDEF_dom"/>
</dbReference>
<dbReference type="PANTHER" id="PTHR45138">
    <property type="entry name" value="REGULATORY COMPONENTS OF SENSORY TRANSDUCTION SYSTEM"/>
    <property type="match status" value="1"/>
</dbReference>
<dbReference type="RefSeq" id="WP_104642187.1">
    <property type="nucleotide sequence ID" value="NZ_AQGW01000018.1"/>
</dbReference>
<evidence type="ECO:0000256" key="3">
    <source>
        <dbReference type="SAM" id="Phobius"/>
    </source>
</evidence>
<dbReference type="PANTHER" id="PTHR45138:SF9">
    <property type="entry name" value="DIGUANYLATE CYCLASE DGCM-RELATED"/>
    <property type="match status" value="1"/>
</dbReference>
<dbReference type="InterPro" id="IPR043128">
    <property type="entry name" value="Rev_trsase/Diguanyl_cyclase"/>
</dbReference>
<evidence type="ECO:0000259" key="4">
    <source>
        <dbReference type="PROSITE" id="PS50887"/>
    </source>
</evidence>
<feature type="transmembrane region" description="Helical" evidence="3">
    <location>
        <begin position="70"/>
        <end position="90"/>
    </location>
</feature>
<dbReference type="CDD" id="cd01949">
    <property type="entry name" value="GGDEF"/>
    <property type="match status" value="1"/>
</dbReference>
<dbReference type="PROSITE" id="PS50887">
    <property type="entry name" value="GGDEF"/>
    <property type="match status" value="1"/>
</dbReference>
<dbReference type="GO" id="GO:0052621">
    <property type="term" value="F:diguanylate cyclase activity"/>
    <property type="evidence" value="ECO:0007669"/>
    <property type="project" value="UniProtKB-EC"/>
</dbReference>
<dbReference type="GeneID" id="93662830"/>
<dbReference type="Pfam" id="PF00990">
    <property type="entry name" value="GGDEF"/>
    <property type="match status" value="1"/>
</dbReference>
<keyword evidence="3" id="KW-0812">Transmembrane</keyword>
<accession>A0A2K4X792</accession>
<dbReference type="AlphaFoldDB" id="A0A2K4X792"/>
<organism evidence="6 7">
    <name type="scientific">Pseudoalteromonas carrageenovora IAM 12662</name>
    <dbReference type="NCBI Taxonomy" id="1314868"/>
    <lineage>
        <taxon>Bacteria</taxon>
        <taxon>Pseudomonadati</taxon>
        <taxon>Pseudomonadota</taxon>
        <taxon>Gammaproteobacteria</taxon>
        <taxon>Alteromonadales</taxon>
        <taxon>Pseudoalteromonadaceae</taxon>
        <taxon>Pseudoalteromonas</taxon>
    </lineage>
</organism>
<evidence type="ECO:0000313" key="5">
    <source>
        <dbReference type="EMBL" id="MBE0382402.1"/>
    </source>
</evidence>
<dbReference type="OrthoDB" id="5914567at2"/>
<keyword evidence="3" id="KW-1133">Transmembrane helix</keyword>
<feature type="transmembrane region" description="Helical" evidence="3">
    <location>
        <begin position="39"/>
        <end position="63"/>
    </location>
</feature>
<evidence type="ECO:0000313" key="8">
    <source>
        <dbReference type="Proteomes" id="UP000615003"/>
    </source>
</evidence>
<dbReference type="SUPFAM" id="SSF55073">
    <property type="entry name" value="Nucleotide cyclase"/>
    <property type="match status" value="1"/>
</dbReference>
<dbReference type="NCBIfam" id="TIGR00254">
    <property type="entry name" value="GGDEF"/>
    <property type="match status" value="1"/>
</dbReference>
<dbReference type="Proteomes" id="UP000238288">
    <property type="component" value="Chromosome PCAR9a"/>
</dbReference>
<keyword evidence="3" id="KW-0472">Membrane</keyword>
<protein>
    <recommendedName>
        <fullName evidence="1">diguanylate cyclase</fullName>
        <ecNumber evidence="1">2.7.7.65</ecNumber>
    </recommendedName>
</protein>
<evidence type="ECO:0000256" key="1">
    <source>
        <dbReference type="ARBA" id="ARBA00012528"/>
    </source>
</evidence>
<feature type="domain" description="GGDEF" evidence="4">
    <location>
        <begin position="172"/>
        <end position="302"/>
    </location>
</feature>
<evidence type="ECO:0000256" key="2">
    <source>
        <dbReference type="ARBA" id="ARBA00034247"/>
    </source>
</evidence>
<keyword evidence="8" id="KW-1185">Reference proteome</keyword>
<dbReference type="EMBL" id="LT965928">
    <property type="protein sequence ID" value="SOU40191.1"/>
    <property type="molecule type" value="Genomic_DNA"/>
</dbReference>
<feature type="transmembrane region" description="Helical" evidence="3">
    <location>
        <begin position="102"/>
        <end position="124"/>
    </location>
</feature>
<evidence type="ECO:0000313" key="6">
    <source>
        <dbReference type="EMBL" id="SOU40191.1"/>
    </source>
</evidence>
<dbReference type="InterPro" id="IPR050469">
    <property type="entry name" value="Diguanylate_Cyclase"/>
</dbReference>
<dbReference type="EMBL" id="AQGW01000018">
    <property type="protein sequence ID" value="MBE0382402.1"/>
    <property type="molecule type" value="Genomic_DNA"/>
</dbReference>
<dbReference type="GO" id="GO:0043709">
    <property type="term" value="P:cell adhesion involved in single-species biofilm formation"/>
    <property type="evidence" value="ECO:0007669"/>
    <property type="project" value="TreeGrafter"/>
</dbReference>
<proteinExistence type="predicted"/>
<reference evidence="5 8" key="1">
    <citation type="submission" date="2015-06" db="EMBL/GenBank/DDBJ databases">
        <title>Genome sequence of Pseudoalteromonas carrageenovora.</title>
        <authorList>
            <person name="Xie B.-B."/>
            <person name="Rong J.-C."/>
            <person name="Qin Q.-L."/>
            <person name="Zhang Y.-Z."/>
        </authorList>
    </citation>
    <scope>NUCLEOTIDE SEQUENCE [LARGE SCALE GENOMIC DNA]</scope>
    <source>
        <strain evidence="5 8">IAM 12662</strain>
    </source>
</reference>
<dbReference type="Proteomes" id="UP000615003">
    <property type="component" value="Unassembled WGS sequence"/>
</dbReference>
<dbReference type="EC" id="2.7.7.65" evidence="1"/>